<dbReference type="EMBL" id="CP012678">
    <property type="protein sequence ID" value="ALF60752.1"/>
    <property type="molecule type" value="Genomic_DNA"/>
</dbReference>
<evidence type="ECO:0000256" key="1">
    <source>
        <dbReference type="ARBA" id="ARBA00004496"/>
    </source>
</evidence>
<protein>
    <recommendedName>
        <fullName evidence="5">Universal stress protein</fullName>
    </recommendedName>
</protein>
<gene>
    <name evidence="7" type="ORF">AOC03_04735</name>
</gene>
<dbReference type="PIRSF" id="PIRSF006276">
    <property type="entry name" value="UspA"/>
    <property type="match status" value="1"/>
</dbReference>
<dbReference type="InterPro" id="IPR006016">
    <property type="entry name" value="UspA"/>
</dbReference>
<dbReference type="InterPro" id="IPR006015">
    <property type="entry name" value="Universal_stress_UspA"/>
</dbReference>
<proteinExistence type="inferred from homology"/>
<dbReference type="Gene3D" id="3.40.50.620">
    <property type="entry name" value="HUPs"/>
    <property type="match status" value="1"/>
</dbReference>
<dbReference type="AlphaFoldDB" id="A0A0M4T467"/>
<comment type="subunit">
    <text evidence="3">Homodimer.</text>
</comment>
<dbReference type="GO" id="GO:0005737">
    <property type="term" value="C:cytoplasm"/>
    <property type="evidence" value="ECO:0007669"/>
    <property type="project" value="UniProtKB-SubCell"/>
</dbReference>
<dbReference type="InterPro" id="IPR014729">
    <property type="entry name" value="Rossmann-like_a/b/a_fold"/>
</dbReference>
<dbReference type="PRINTS" id="PR01438">
    <property type="entry name" value="UNVRSLSTRESS"/>
</dbReference>
<evidence type="ECO:0000256" key="5">
    <source>
        <dbReference type="PIRNR" id="PIRNR006276"/>
    </source>
</evidence>
<feature type="domain" description="UspA" evidence="6">
    <location>
        <begin position="3"/>
        <end position="146"/>
    </location>
</feature>
<organism evidence="7 8">
    <name type="scientific">Psychrobacter urativorans</name>
    <dbReference type="NCBI Taxonomy" id="45610"/>
    <lineage>
        <taxon>Bacteria</taxon>
        <taxon>Pseudomonadati</taxon>
        <taxon>Pseudomonadota</taxon>
        <taxon>Gammaproteobacteria</taxon>
        <taxon>Moraxellales</taxon>
        <taxon>Moraxellaceae</taxon>
        <taxon>Psychrobacter</taxon>
    </lineage>
</organism>
<dbReference type="Proteomes" id="UP000059847">
    <property type="component" value="Chromosome"/>
</dbReference>
<dbReference type="KEGG" id="pur:AOC03_04735"/>
<dbReference type="Pfam" id="PF00582">
    <property type="entry name" value="Usp"/>
    <property type="match status" value="1"/>
</dbReference>
<comment type="subcellular location">
    <subcellularLocation>
        <location evidence="1 5">Cytoplasm</location>
    </subcellularLocation>
</comment>
<dbReference type="STRING" id="45610.AOC03_04735"/>
<evidence type="ECO:0000313" key="7">
    <source>
        <dbReference type="EMBL" id="ALF60752.1"/>
    </source>
</evidence>
<sequence length="155" mass="17145">MTYKHILLVTDLMSDADIVAEKAKLIVANRPGSRLSVLHIVKDTMVGFGYELVPASSLYDEIDDERCQEARGRLAKFLERNQLYNVNSEVTTAISNSEGIVNYCAKHNVDLLVIGRHERHGIAAWLSGATADNILPNVPCDSLVVRLDKPVTQRG</sequence>
<evidence type="ECO:0000256" key="4">
    <source>
        <dbReference type="ARBA" id="ARBA00022490"/>
    </source>
</evidence>
<keyword evidence="4 5" id="KW-0963">Cytoplasm</keyword>
<evidence type="ECO:0000313" key="8">
    <source>
        <dbReference type="Proteomes" id="UP000059847"/>
    </source>
</evidence>
<evidence type="ECO:0000256" key="3">
    <source>
        <dbReference type="ARBA" id="ARBA00011738"/>
    </source>
</evidence>
<accession>A0A0M4T467</accession>
<evidence type="ECO:0000259" key="6">
    <source>
        <dbReference type="Pfam" id="PF00582"/>
    </source>
</evidence>
<dbReference type="OrthoDB" id="9792500at2"/>
<evidence type="ECO:0000256" key="2">
    <source>
        <dbReference type="ARBA" id="ARBA00008791"/>
    </source>
</evidence>
<dbReference type="SUPFAM" id="SSF52402">
    <property type="entry name" value="Adenine nucleotide alpha hydrolases-like"/>
    <property type="match status" value="1"/>
</dbReference>
<dbReference type="PANTHER" id="PTHR46268">
    <property type="entry name" value="STRESS RESPONSE PROTEIN NHAX"/>
    <property type="match status" value="1"/>
</dbReference>
<dbReference type="PANTHER" id="PTHR46268:SF23">
    <property type="entry name" value="UNIVERSAL STRESS PROTEIN A-RELATED"/>
    <property type="match status" value="1"/>
</dbReference>
<comment type="similarity">
    <text evidence="2 5">Belongs to the universal stress protein A family.</text>
</comment>
<dbReference type="RefSeq" id="WP_062536490.1">
    <property type="nucleotide sequence ID" value="NZ_CP012678.1"/>
</dbReference>
<keyword evidence="8" id="KW-1185">Reference proteome</keyword>
<name>A0A0M4T467_9GAMM</name>
<reference evidence="7 8" key="1">
    <citation type="submission" date="2015-09" db="EMBL/GenBank/DDBJ databases">
        <title>Complete genome of Psychrobacter urativorans R10.10B.</title>
        <authorList>
            <person name="See-Too W.S."/>
            <person name="Chan K.G."/>
        </authorList>
    </citation>
    <scope>NUCLEOTIDE SEQUENCE [LARGE SCALE GENOMIC DNA]</scope>
    <source>
        <strain evidence="7 8">R10.10B</strain>
    </source>
</reference>